<dbReference type="InterPro" id="IPR004500">
    <property type="entry name" value="Pro-tRNA-synth_IIa_bac-type"/>
</dbReference>
<dbReference type="PATRIC" id="fig|1607817.3.peg.81"/>
<dbReference type="NCBIfam" id="TIGR00409">
    <property type="entry name" value="proS_fam_II"/>
    <property type="match status" value="1"/>
</dbReference>
<evidence type="ECO:0000259" key="11">
    <source>
        <dbReference type="PROSITE" id="PS50862"/>
    </source>
</evidence>
<comment type="function">
    <text evidence="10">Catalyzes the attachment of proline to tRNA(Pro) in a two-step reaction: proline is first activated by ATP to form Pro-AMP and then transferred to the acceptor end of tRNA(Pro).</text>
</comment>
<dbReference type="InterPro" id="IPR036621">
    <property type="entry name" value="Anticodon-bd_dom_sf"/>
</dbReference>
<keyword evidence="13" id="KW-1185">Reference proteome</keyword>
<evidence type="ECO:0000256" key="7">
    <source>
        <dbReference type="ARBA" id="ARBA00022917"/>
    </source>
</evidence>
<dbReference type="Gene3D" id="3.40.50.800">
    <property type="entry name" value="Anticodon-binding domain"/>
    <property type="match status" value="1"/>
</dbReference>
<dbReference type="InterPro" id="IPR002314">
    <property type="entry name" value="aa-tRNA-synt_IIb"/>
</dbReference>
<dbReference type="InterPro" id="IPR023716">
    <property type="entry name" value="Prolyl-tRNA_ligase_IIa_type2"/>
</dbReference>
<evidence type="ECO:0000256" key="2">
    <source>
        <dbReference type="ARBA" id="ARBA00011738"/>
    </source>
</evidence>
<evidence type="ECO:0000256" key="4">
    <source>
        <dbReference type="ARBA" id="ARBA00022598"/>
    </source>
</evidence>
<evidence type="ECO:0000256" key="9">
    <source>
        <dbReference type="ARBA" id="ARBA00047671"/>
    </source>
</evidence>
<comment type="catalytic activity">
    <reaction evidence="9 10">
        <text>tRNA(Pro) + L-proline + ATP = L-prolyl-tRNA(Pro) + AMP + diphosphate</text>
        <dbReference type="Rhea" id="RHEA:14305"/>
        <dbReference type="Rhea" id="RHEA-COMP:9700"/>
        <dbReference type="Rhea" id="RHEA-COMP:9702"/>
        <dbReference type="ChEBI" id="CHEBI:30616"/>
        <dbReference type="ChEBI" id="CHEBI:33019"/>
        <dbReference type="ChEBI" id="CHEBI:60039"/>
        <dbReference type="ChEBI" id="CHEBI:78442"/>
        <dbReference type="ChEBI" id="CHEBI:78532"/>
        <dbReference type="ChEBI" id="CHEBI:456215"/>
        <dbReference type="EC" id="6.1.1.15"/>
    </reaction>
</comment>
<dbReference type="GO" id="GO:0004827">
    <property type="term" value="F:proline-tRNA ligase activity"/>
    <property type="evidence" value="ECO:0007669"/>
    <property type="project" value="UniProtKB-UniRule"/>
</dbReference>
<evidence type="ECO:0000313" key="12">
    <source>
        <dbReference type="EMBL" id="KKB96831.1"/>
    </source>
</evidence>
<keyword evidence="3 10" id="KW-0963">Cytoplasm</keyword>
<dbReference type="GO" id="GO:0006433">
    <property type="term" value="P:prolyl-tRNA aminoacylation"/>
    <property type="evidence" value="ECO:0007669"/>
    <property type="project" value="UniProtKB-UniRule"/>
</dbReference>
<gene>
    <name evidence="10 12" type="primary">proS</name>
    <name evidence="12" type="ORF">SZ25_00081</name>
</gene>
<evidence type="ECO:0000256" key="3">
    <source>
        <dbReference type="ARBA" id="ARBA00022490"/>
    </source>
</evidence>
<dbReference type="FunFam" id="3.40.50.800:FF:000032">
    <property type="entry name" value="Proline--tRNA ligase"/>
    <property type="match status" value="1"/>
</dbReference>
<dbReference type="InterPro" id="IPR033730">
    <property type="entry name" value="ProRS_core_prok"/>
</dbReference>
<protein>
    <recommendedName>
        <fullName evidence="10">Proline--tRNA ligase</fullName>
        <ecNumber evidence="10">6.1.1.15</ecNumber>
    </recommendedName>
    <alternativeName>
        <fullName evidence="10">Prolyl-tRNA synthetase</fullName>
        <shortName evidence="10">ProRS</shortName>
    </alternativeName>
</protein>
<dbReference type="FunFam" id="3.30.930.10:FF:000042">
    <property type="entry name" value="probable proline--tRNA ligase, mitochondrial"/>
    <property type="match status" value="1"/>
</dbReference>
<accession>A0A0F5MQ62</accession>
<evidence type="ECO:0000256" key="1">
    <source>
        <dbReference type="ARBA" id="ARBA00004496"/>
    </source>
</evidence>
<comment type="subcellular location">
    <subcellularLocation>
        <location evidence="1 10">Cytoplasm</location>
    </subcellularLocation>
</comment>
<dbReference type="SUPFAM" id="SSF52954">
    <property type="entry name" value="Class II aaRS ABD-related"/>
    <property type="match status" value="1"/>
</dbReference>
<dbReference type="InterPro" id="IPR045864">
    <property type="entry name" value="aa-tRNA-synth_II/BPL/LPL"/>
</dbReference>
<evidence type="ECO:0000256" key="5">
    <source>
        <dbReference type="ARBA" id="ARBA00022741"/>
    </source>
</evidence>
<dbReference type="Gene3D" id="3.30.930.10">
    <property type="entry name" value="Bira Bifunctional Protein, Domain 2"/>
    <property type="match status" value="1"/>
</dbReference>
<organism evidence="12 13">
    <name type="scientific">Candidatus Arcanibacter lacustris</name>
    <dbReference type="NCBI Taxonomy" id="1607817"/>
    <lineage>
        <taxon>Bacteria</taxon>
        <taxon>Pseudomonadati</taxon>
        <taxon>Pseudomonadota</taxon>
        <taxon>Alphaproteobacteria</taxon>
        <taxon>Rickettsiales</taxon>
        <taxon>Candidatus Arcanibacter</taxon>
    </lineage>
</organism>
<dbReference type="InterPro" id="IPR004154">
    <property type="entry name" value="Anticodon-bd"/>
</dbReference>
<dbReference type="GO" id="GO:0005829">
    <property type="term" value="C:cytosol"/>
    <property type="evidence" value="ECO:0007669"/>
    <property type="project" value="TreeGrafter"/>
</dbReference>
<keyword evidence="7 10" id="KW-0648">Protein biosynthesis</keyword>
<keyword evidence="6 10" id="KW-0067">ATP-binding</keyword>
<dbReference type="PANTHER" id="PTHR42753:SF2">
    <property type="entry name" value="PROLINE--TRNA LIGASE"/>
    <property type="match status" value="1"/>
</dbReference>
<evidence type="ECO:0000256" key="6">
    <source>
        <dbReference type="ARBA" id="ARBA00022840"/>
    </source>
</evidence>
<dbReference type="InterPro" id="IPR044140">
    <property type="entry name" value="ProRS_anticodon_short"/>
</dbReference>
<keyword evidence="5 10" id="KW-0547">Nucleotide-binding</keyword>
<dbReference type="InterPro" id="IPR050062">
    <property type="entry name" value="Pro-tRNA_synthetase"/>
</dbReference>
<dbReference type="Pfam" id="PF00587">
    <property type="entry name" value="tRNA-synt_2b"/>
    <property type="match status" value="1"/>
</dbReference>
<dbReference type="PANTHER" id="PTHR42753">
    <property type="entry name" value="MITOCHONDRIAL RIBOSOME PROTEIN L39/PROLYL-TRNA LIGASE FAMILY MEMBER"/>
    <property type="match status" value="1"/>
</dbReference>
<evidence type="ECO:0000313" key="13">
    <source>
        <dbReference type="Proteomes" id="UP000033358"/>
    </source>
</evidence>
<dbReference type="PRINTS" id="PR01046">
    <property type="entry name" value="TRNASYNTHPRO"/>
</dbReference>
<name>A0A0F5MQ62_9RICK</name>
<evidence type="ECO:0000256" key="10">
    <source>
        <dbReference type="HAMAP-Rule" id="MF_01570"/>
    </source>
</evidence>
<dbReference type="GO" id="GO:0005524">
    <property type="term" value="F:ATP binding"/>
    <property type="evidence" value="ECO:0007669"/>
    <property type="project" value="UniProtKB-UniRule"/>
</dbReference>
<dbReference type="Pfam" id="PF03129">
    <property type="entry name" value="HGTP_anticodon"/>
    <property type="match status" value="1"/>
</dbReference>
<dbReference type="PROSITE" id="PS50862">
    <property type="entry name" value="AA_TRNA_LIGASE_II"/>
    <property type="match status" value="1"/>
</dbReference>
<dbReference type="HAMAP" id="MF_01570">
    <property type="entry name" value="Pro_tRNA_synth_type2"/>
    <property type="match status" value="1"/>
</dbReference>
<dbReference type="AlphaFoldDB" id="A0A0F5MQ62"/>
<dbReference type="CDD" id="cd00779">
    <property type="entry name" value="ProRS_core_prok"/>
    <property type="match status" value="1"/>
</dbReference>
<dbReference type="EMBL" id="JYHA01000019">
    <property type="protein sequence ID" value="KKB96831.1"/>
    <property type="molecule type" value="Genomic_DNA"/>
</dbReference>
<dbReference type="EC" id="6.1.1.15" evidence="10"/>
<evidence type="ECO:0000256" key="8">
    <source>
        <dbReference type="ARBA" id="ARBA00023146"/>
    </source>
</evidence>
<reference evidence="12 13" key="1">
    <citation type="submission" date="2015-02" db="EMBL/GenBank/DDBJ databases">
        <title>Single cell genomics of a rare environmental alphaproteobacterium provides unique insights into Rickettsiaceae evolution.</title>
        <authorList>
            <person name="Martijn J."/>
            <person name="Schulz F."/>
            <person name="Zaremba-Niedzwiedzka K."/>
            <person name="Viklund J."/>
            <person name="Stepanauskas R."/>
            <person name="Andersson S.G.E."/>
            <person name="Horn M."/>
            <person name="Guy L."/>
            <person name="Ettema T.J.G."/>
        </authorList>
    </citation>
    <scope>NUCLEOTIDE SEQUENCE [LARGE SCALE GENOMIC DNA]</scope>
    <source>
        <strain evidence="12 13">SCGC AAA041-L04</strain>
    </source>
</reference>
<dbReference type="InterPro" id="IPR006195">
    <property type="entry name" value="aa-tRNA-synth_II"/>
</dbReference>
<dbReference type="NCBIfam" id="NF008979">
    <property type="entry name" value="PRK12325.1"/>
    <property type="match status" value="1"/>
</dbReference>
<dbReference type="Proteomes" id="UP000033358">
    <property type="component" value="Unassembled WGS sequence"/>
</dbReference>
<comment type="subunit">
    <text evidence="2 10">Homodimer.</text>
</comment>
<dbReference type="SUPFAM" id="SSF55681">
    <property type="entry name" value="Class II aaRS and biotin synthetases"/>
    <property type="match status" value="1"/>
</dbReference>
<dbReference type="CDD" id="cd00861">
    <property type="entry name" value="ProRS_anticodon_short"/>
    <property type="match status" value="1"/>
</dbReference>
<dbReference type="InterPro" id="IPR002316">
    <property type="entry name" value="Pro-tRNA-ligase_IIa"/>
</dbReference>
<keyword evidence="4 10" id="KW-0436">Ligase</keyword>
<feature type="domain" description="Aminoacyl-transfer RNA synthetases class-II family profile" evidence="11">
    <location>
        <begin position="33"/>
        <end position="329"/>
    </location>
</feature>
<comment type="similarity">
    <text evidence="10">Belongs to the class-II aminoacyl-tRNA synthetase family. ProS type 2 subfamily.</text>
</comment>
<keyword evidence="8 10" id="KW-0030">Aminoacyl-tRNA synthetase</keyword>
<proteinExistence type="inferred from homology"/>
<sequence length="428" mass="48098">MRLSNYFLPILKENPNDASVASHRLMLRAGMIRQLTSGIYNWLPMGVNILQKISNIVRDGLNKAGCVEILMSCLQPDDLWVESGRFDAYGKELLTMKDRHDRNLLFSPTNEEVVTDIFRKNINSYKELPVTMYQMQWKFRDEIRPRFGVMRGREFLMKDAYSFDIDKESAIKSYDKMFETYFNIFKSLGLNTIAVRADSGQIGGDLSQEFHVIADTGESTIYYDIAYDEAIKNSSLDLATMRNIYAAADEMHDPDNCPVPAERLVAKRGIEVGQVFYLGDKYSKALNAYVTNQNGEKIYAQMGCYGIGISRLIGAIIEANHDEKGIIWPVEVAPFIVSLVNLKVGDGSCDDICEKIYLQLNNAKVDVLYDDTTNSVGSKLATADLIGSPWQIIVGPKSAANNMVELKFRRTGEKEIVSIESALSKVCA</sequence>
<comment type="caution">
    <text evidence="12">The sequence shown here is derived from an EMBL/GenBank/DDBJ whole genome shotgun (WGS) entry which is preliminary data.</text>
</comment>